<evidence type="ECO:0000256" key="1">
    <source>
        <dbReference type="SAM" id="MobiDB-lite"/>
    </source>
</evidence>
<keyword evidence="2" id="KW-0732">Signal</keyword>
<feature type="chain" id="PRO_5031127254" evidence="2">
    <location>
        <begin position="21"/>
        <end position="407"/>
    </location>
</feature>
<feature type="region of interest" description="Disordered" evidence="1">
    <location>
        <begin position="349"/>
        <end position="407"/>
    </location>
</feature>
<feature type="compositionally biased region" description="Acidic residues" evidence="1">
    <location>
        <begin position="377"/>
        <end position="407"/>
    </location>
</feature>
<name>A0A7S3Q6E3_9STRA</name>
<gene>
    <name evidence="3" type="ORF">CDEB00056_LOCUS12193</name>
</gene>
<proteinExistence type="predicted"/>
<protein>
    <submittedName>
        <fullName evidence="3">Uncharacterized protein</fullName>
    </submittedName>
</protein>
<evidence type="ECO:0000256" key="2">
    <source>
        <dbReference type="SAM" id="SignalP"/>
    </source>
</evidence>
<organism evidence="3">
    <name type="scientific">Chaetoceros debilis</name>
    <dbReference type="NCBI Taxonomy" id="122233"/>
    <lineage>
        <taxon>Eukaryota</taxon>
        <taxon>Sar</taxon>
        <taxon>Stramenopiles</taxon>
        <taxon>Ochrophyta</taxon>
        <taxon>Bacillariophyta</taxon>
        <taxon>Coscinodiscophyceae</taxon>
        <taxon>Chaetocerotophycidae</taxon>
        <taxon>Chaetocerotales</taxon>
        <taxon>Chaetocerotaceae</taxon>
        <taxon>Chaetoceros</taxon>
    </lineage>
</organism>
<dbReference type="EMBL" id="HBIO01015815">
    <property type="protein sequence ID" value="CAE0467341.1"/>
    <property type="molecule type" value="Transcribed_RNA"/>
</dbReference>
<accession>A0A7S3Q6E3</accession>
<feature type="signal peptide" evidence="2">
    <location>
        <begin position="1"/>
        <end position="20"/>
    </location>
</feature>
<reference evidence="3" key="1">
    <citation type="submission" date="2021-01" db="EMBL/GenBank/DDBJ databases">
        <authorList>
            <person name="Corre E."/>
            <person name="Pelletier E."/>
            <person name="Niang G."/>
            <person name="Scheremetjew M."/>
            <person name="Finn R."/>
            <person name="Kale V."/>
            <person name="Holt S."/>
            <person name="Cochrane G."/>
            <person name="Meng A."/>
            <person name="Brown T."/>
            <person name="Cohen L."/>
        </authorList>
    </citation>
    <scope>NUCLEOTIDE SEQUENCE</scope>
    <source>
        <strain evidence="3">MM31A-1</strain>
    </source>
</reference>
<feature type="compositionally biased region" description="Low complexity" evidence="1">
    <location>
        <begin position="349"/>
        <end position="374"/>
    </location>
</feature>
<dbReference type="AlphaFoldDB" id="A0A7S3Q6E3"/>
<sequence length="407" mass="44165">MKITSIPLLLVVSLVGTVSAQNQNDNCLDLETSCLTTEGTSCRFIPQLKADKCGLQTVTVEATWCNNTGKHQRITTESTLKLSGGAISSINNGNQKVLPVPSGVLSRGECDEESWTFQINNCKQSFNYEVNVKTADSQCRGFFFTRQMKTLCRSGGEVACTLPNVNETANGTQTRCEDYDGPSLKTISEPGCDPIACIDQSPESCKQDLNYGFTARNRVGQLLDFDLSSPQVANSKVAWKIVQPNDVNFGNLPGNSDRTWYFKKEDVNICRVIPSASLNVRGNIIDTQNNNKKDPDYQFCFNFVNQKVRKFDNGVKLPFCSDIGPVGELPNTSNSISNSASASASANRAPAPVAAVSSSPPAPTPVSAATAAAPDDNLQDEMDDLMADMGLDDDDDDDDDDDEFDLR</sequence>
<evidence type="ECO:0000313" key="3">
    <source>
        <dbReference type="EMBL" id="CAE0467341.1"/>
    </source>
</evidence>